<dbReference type="HOGENOM" id="CLU_2989313_0_0_7"/>
<evidence type="ECO:0000256" key="1">
    <source>
        <dbReference type="SAM" id="Phobius"/>
    </source>
</evidence>
<dbReference type="PROSITE" id="PS51257">
    <property type="entry name" value="PROKAR_LIPOPROTEIN"/>
    <property type="match status" value="1"/>
</dbReference>
<keyword evidence="3" id="KW-1185">Reference proteome</keyword>
<name>I4C1C9_DESTA</name>
<reference evidence="3" key="1">
    <citation type="submission" date="2012-06" db="EMBL/GenBank/DDBJ databases">
        <title>Complete sequence of chromosome of Desulfomonile tiedjei DSM 6799.</title>
        <authorList>
            <person name="Lucas S."/>
            <person name="Copeland A."/>
            <person name="Lapidus A."/>
            <person name="Glavina del Rio T."/>
            <person name="Dalin E."/>
            <person name="Tice H."/>
            <person name="Bruce D."/>
            <person name="Goodwin L."/>
            <person name="Pitluck S."/>
            <person name="Peters L."/>
            <person name="Ovchinnikova G."/>
            <person name="Zeytun A."/>
            <person name="Lu M."/>
            <person name="Kyrpides N."/>
            <person name="Mavromatis K."/>
            <person name="Ivanova N."/>
            <person name="Brettin T."/>
            <person name="Detter J.C."/>
            <person name="Han C."/>
            <person name="Larimer F."/>
            <person name="Land M."/>
            <person name="Hauser L."/>
            <person name="Markowitz V."/>
            <person name="Cheng J.-F."/>
            <person name="Hugenholtz P."/>
            <person name="Woyke T."/>
            <person name="Wu D."/>
            <person name="Spring S."/>
            <person name="Schroeder M."/>
            <person name="Brambilla E."/>
            <person name="Klenk H.-P."/>
            <person name="Eisen J.A."/>
        </authorList>
    </citation>
    <scope>NUCLEOTIDE SEQUENCE [LARGE SCALE GENOMIC DNA]</scope>
    <source>
        <strain evidence="3">ATCC 49306 / DSM 6799 / DCB-1</strain>
    </source>
</reference>
<organism evidence="2 3">
    <name type="scientific">Desulfomonile tiedjei (strain ATCC 49306 / DSM 6799 / DCB-1)</name>
    <dbReference type="NCBI Taxonomy" id="706587"/>
    <lineage>
        <taxon>Bacteria</taxon>
        <taxon>Pseudomonadati</taxon>
        <taxon>Thermodesulfobacteriota</taxon>
        <taxon>Desulfomonilia</taxon>
        <taxon>Desulfomonilales</taxon>
        <taxon>Desulfomonilaceae</taxon>
        <taxon>Desulfomonile</taxon>
    </lineage>
</organism>
<keyword evidence="1" id="KW-1133">Transmembrane helix</keyword>
<gene>
    <name evidence="2" type="ordered locus">Desti_0644</name>
</gene>
<keyword evidence="1" id="KW-0472">Membrane</keyword>
<accession>I4C1C9</accession>
<evidence type="ECO:0000313" key="2">
    <source>
        <dbReference type="EMBL" id="AFM23370.1"/>
    </source>
</evidence>
<proteinExistence type="predicted"/>
<dbReference type="EMBL" id="CP003360">
    <property type="protein sequence ID" value="AFM23370.1"/>
    <property type="molecule type" value="Genomic_DNA"/>
</dbReference>
<sequence>MLSSQFKGLSSFVVALFAMGVGISCLVWRYYSVPRNALFCCYVKAVTEAPTRSSANL</sequence>
<evidence type="ECO:0000313" key="3">
    <source>
        <dbReference type="Proteomes" id="UP000006055"/>
    </source>
</evidence>
<feature type="transmembrane region" description="Helical" evidence="1">
    <location>
        <begin position="12"/>
        <end position="31"/>
    </location>
</feature>
<keyword evidence="1" id="KW-0812">Transmembrane</keyword>
<dbReference type="AlphaFoldDB" id="I4C1C9"/>
<protein>
    <submittedName>
        <fullName evidence="2">Uncharacterized protein</fullName>
    </submittedName>
</protein>
<dbReference type="Proteomes" id="UP000006055">
    <property type="component" value="Chromosome"/>
</dbReference>
<dbReference type="KEGG" id="dti:Desti_0644"/>